<organism evidence="2 3">
    <name type="scientific">Pontimonas salivibrio</name>
    <dbReference type="NCBI Taxonomy" id="1159327"/>
    <lineage>
        <taxon>Bacteria</taxon>
        <taxon>Bacillati</taxon>
        <taxon>Actinomycetota</taxon>
        <taxon>Actinomycetes</taxon>
        <taxon>Micrococcales</taxon>
        <taxon>Microbacteriaceae</taxon>
        <taxon>Pontimonas</taxon>
    </lineage>
</organism>
<dbReference type="KEGG" id="psai:C3B54_1134"/>
<evidence type="ECO:0000256" key="1">
    <source>
        <dbReference type="SAM" id="Phobius"/>
    </source>
</evidence>
<keyword evidence="1" id="KW-0812">Transmembrane</keyword>
<dbReference type="RefSeq" id="WP_342749543.1">
    <property type="nucleotide sequence ID" value="NZ_CP026923.1"/>
</dbReference>
<feature type="transmembrane region" description="Helical" evidence="1">
    <location>
        <begin position="6"/>
        <end position="26"/>
    </location>
</feature>
<dbReference type="Proteomes" id="UP000243077">
    <property type="component" value="Chromosome"/>
</dbReference>
<evidence type="ECO:0000313" key="3">
    <source>
        <dbReference type="Proteomes" id="UP000243077"/>
    </source>
</evidence>
<accession>A0A2L2BN01</accession>
<dbReference type="EMBL" id="CP026923">
    <property type="protein sequence ID" value="AVG23044.1"/>
    <property type="molecule type" value="Genomic_DNA"/>
</dbReference>
<keyword evidence="1" id="KW-0472">Membrane</keyword>
<name>A0A2L2BN01_9MICO</name>
<keyword evidence="3" id="KW-1185">Reference proteome</keyword>
<reference evidence="2 3" key="1">
    <citation type="submission" date="2018-02" db="EMBL/GenBank/DDBJ databases">
        <title>Complete genome of the streamlined marine actinobacterium Pontimonas salivibrio CL-TW6 adapted to coastal planktonic lifestype.</title>
        <authorList>
            <person name="Cho B.C."/>
            <person name="Hardies S.C."/>
            <person name="Jang G.I."/>
            <person name="Hwang C.Y."/>
        </authorList>
    </citation>
    <scope>NUCLEOTIDE SEQUENCE [LARGE SCALE GENOMIC DNA]</scope>
    <source>
        <strain evidence="2 3">CL-TW6</strain>
    </source>
</reference>
<keyword evidence="1" id="KW-1133">Transmembrane helix</keyword>
<evidence type="ECO:0000313" key="2">
    <source>
        <dbReference type="EMBL" id="AVG23044.1"/>
    </source>
</evidence>
<sequence length="62" mass="7157">MIENFWLNALYSVTPTILIGLIFWFIMRSILSADRGERKAYADIEDQERAKRGLGADEKPIL</sequence>
<proteinExistence type="predicted"/>
<protein>
    <submittedName>
        <fullName evidence="2">Uncharacterized protein</fullName>
    </submittedName>
</protein>
<gene>
    <name evidence="2" type="ORF">C3B54_1134</name>
</gene>
<dbReference type="AlphaFoldDB" id="A0A2L2BN01"/>